<accession>A0ABR1LDV5</accession>
<reference evidence="1 2" key="1">
    <citation type="submission" date="2024-04" db="EMBL/GenBank/DDBJ databases">
        <title>Phyllosticta paracitricarpa is synonymous to the EU quarantine fungus P. citricarpa based on phylogenomic analyses.</title>
        <authorList>
            <consortium name="Lawrence Berkeley National Laboratory"/>
            <person name="Van Ingen-Buijs V.A."/>
            <person name="Van Westerhoven A.C."/>
            <person name="Haridas S."/>
            <person name="Skiadas P."/>
            <person name="Martin F."/>
            <person name="Groenewald J.Z."/>
            <person name="Crous P.W."/>
            <person name="Seidl M.F."/>
        </authorList>
    </citation>
    <scope>NUCLEOTIDE SEQUENCE [LARGE SCALE GENOMIC DNA]</scope>
    <source>
        <strain evidence="1 2">CBS 122670</strain>
    </source>
</reference>
<proteinExistence type="predicted"/>
<evidence type="ECO:0008006" key="3">
    <source>
        <dbReference type="Google" id="ProtNLM"/>
    </source>
</evidence>
<evidence type="ECO:0000313" key="2">
    <source>
        <dbReference type="Proteomes" id="UP001365128"/>
    </source>
</evidence>
<keyword evidence="2" id="KW-1185">Reference proteome</keyword>
<dbReference type="EMBL" id="JBBPDW010000047">
    <property type="protein sequence ID" value="KAK7533424.1"/>
    <property type="molecule type" value="Genomic_DNA"/>
</dbReference>
<sequence>MYVFAASAVIVGRSNSLSLCAPLVLLPCPLLVKLGACSTSPYERGPIVSLSLSLLDQLDLSSPLFSALSSSLHRSRPPPVPPL</sequence>
<organism evidence="1 2">
    <name type="scientific">Phyllosticta citricarpa</name>
    <dbReference type="NCBI Taxonomy" id="55181"/>
    <lineage>
        <taxon>Eukaryota</taxon>
        <taxon>Fungi</taxon>
        <taxon>Dikarya</taxon>
        <taxon>Ascomycota</taxon>
        <taxon>Pezizomycotina</taxon>
        <taxon>Dothideomycetes</taxon>
        <taxon>Dothideomycetes incertae sedis</taxon>
        <taxon>Botryosphaeriales</taxon>
        <taxon>Phyllostictaceae</taxon>
        <taxon>Phyllosticta</taxon>
    </lineage>
</organism>
<evidence type="ECO:0000313" key="1">
    <source>
        <dbReference type="EMBL" id="KAK7533424.1"/>
    </source>
</evidence>
<comment type="caution">
    <text evidence="1">The sequence shown here is derived from an EMBL/GenBank/DDBJ whole genome shotgun (WGS) entry which is preliminary data.</text>
</comment>
<dbReference type="Proteomes" id="UP001365128">
    <property type="component" value="Unassembled WGS sequence"/>
</dbReference>
<protein>
    <recommendedName>
        <fullName evidence="3">Secreted protein</fullName>
    </recommendedName>
</protein>
<gene>
    <name evidence="1" type="ORF">IWX46DRAFT_613658</name>
</gene>
<name>A0ABR1LDV5_9PEZI</name>